<name>A0ABR0C7Y0_PURLI</name>
<organism evidence="2 3">
    <name type="scientific">Purpureocillium lilacinum</name>
    <name type="common">Paecilomyces lilacinus</name>
    <dbReference type="NCBI Taxonomy" id="33203"/>
    <lineage>
        <taxon>Eukaryota</taxon>
        <taxon>Fungi</taxon>
        <taxon>Dikarya</taxon>
        <taxon>Ascomycota</taxon>
        <taxon>Pezizomycotina</taxon>
        <taxon>Sordariomycetes</taxon>
        <taxon>Hypocreomycetidae</taxon>
        <taxon>Hypocreales</taxon>
        <taxon>Ophiocordycipitaceae</taxon>
        <taxon>Purpureocillium</taxon>
    </lineage>
</organism>
<dbReference type="EMBL" id="JAWRVI010000008">
    <property type="protein sequence ID" value="KAK4092456.1"/>
    <property type="molecule type" value="Genomic_DNA"/>
</dbReference>
<protein>
    <submittedName>
        <fullName evidence="2">Uncharacterized protein</fullName>
    </submittedName>
</protein>
<feature type="region of interest" description="Disordered" evidence="1">
    <location>
        <begin position="347"/>
        <end position="382"/>
    </location>
</feature>
<gene>
    <name evidence="2" type="ORF">Purlil1_3077</name>
</gene>
<dbReference type="Proteomes" id="UP001287286">
    <property type="component" value="Unassembled WGS sequence"/>
</dbReference>
<comment type="caution">
    <text evidence="2">The sequence shown here is derived from an EMBL/GenBank/DDBJ whole genome shotgun (WGS) entry which is preliminary data.</text>
</comment>
<feature type="region of interest" description="Disordered" evidence="1">
    <location>
        <begin position="62"/>
        <end position="85"/>
    </location>
</feature>
<keyword evidence="3" id="KW-1185">Reference proteome</keyword>
<evidence type="ECO:0000313" key="3">
    <source>
        <dbReference type="Proteomes" id="UP001287286"/>
    </source>
</evidence>
<accession>A0ABR0C7Y0</accession>
<proteinExistence type="predicted"/>
<sequence length="382" mass="40859">MQADETSRVAVVVDGDDDVVVLFVSCLFGGCSSVSGCDGEQEKLSRDRGGIRILLTRRVSSPSDTVRIPSHDDADDDDTTAQRTPGLWRSRTRARRGGAVRVCVGCASRGHSAIPLTKSDDSKPAKPVRLRLESQIRGLDGRDGTRVPGHVAPFALAPRHGRMDVSFLRAVFLISVLVMTVAPAPCDSIPPSVPPPGHVMPPQGFCVRWRELLETLLSGFGAALMLLGAPLCPPMPARPALLLPPVAVPFFWISNRFPQFLSMRVFIISAVANYRRIADATCVLRVALPSSMSQRFSVSGSTTWPLTGRIARVAGLRLSINQSSIAPPPPYEPVACCPVMGPDRAAAPAAASALPGQRDGSESEDDSGDDSARTGRAELRRR</sequence>
<feature type="compositionally biased region" description="Basic and acidic residues" evidence="1">
    <location>
        <begin position="370"/>
        <end position="382"/>
    </location>
</feature>
<reference evidence="2 3" key="1">
    <citation type="journal article" date="2024" name="Microbiol. Resour. Announc.">
        <title>Genome annotations for the ascomycete fungi Trichoderma harzianum, Trichoderma aggressivum, and Purpureocillium lilacinum.</title>
        <authorList>
            <person name="Beijen E.P.W."/>
            <person name="Ohm R.A."/>
        </authorList>
    </citation>
    <scope>NUCLEOTIDE SEQUENCE [LARGE SCALE GENOMIC DNA]</scope>
    <source>
        <strain evidence="2 3">CBS 150709</strain>
    </source>
</reference>
<evidence type="ECO:0000313" key="2">
    <source>
        <dbReference type="EMBL" id="KAK4092456.1"/>
    </source>
</evidence>
<evidence type="ECO:0000256" key="1">
    <source>
        <dbReference type="SAM" id="MobiDB-lite"/>
    </source>
</evidence>